<organism evidence="3 4">
    <name type="scientific">Pseudoscardovia suis</name>
    <dbReference type="NCBI Taxonomy" id="987063"/>
    <lineage>
        <taxon>Bacteria</taxon>
        <taxon>Bacillati</taxon>
        <taxon>Actinomycetota</taxon>
        <taxon>Actinomycetes</taxon>
        <taxon>Bifidobacteriales</taxon>
        <taxon>Bifidobacteriaceae</taxon>
        <taxon>Pseudoscardovia</taxon>
    </lineage>
</organism>
<dbReference type="PANTHER" id="PTHR43674:SF16">
    <property type="entry name" value="CARBON-NITROGEN FAMILY, PUTATIVE (AFU_ORTHOLOGUE AFUA_5G02350)-RELATED"/>
    <property type="match status" value="1"/>
</dbReference>
<proteinExistence type="predicted"/>
<dbReference type="RefSeq" id="WP_094691923.1">
    <property type="nucleotide sequence ID" value="NZ_MWWQ01000017.1"/>
</dbReference>
<name>A0A261EQI0_9BIFI</name>
<dbReference type="EMBL" id="MWWQ01000017">
    <property type="protein sequence ID" value="OZG49118.1"/>
    <property type="molecule type" value="Genomic_DNA"/>
</dbReference>
<gene>
    <name evidence="3" type="ORF">PSSU_1613</name>
</gene>
<keyword evidence="4" id="KW-1185">Reference proteome</keyword>
<evidence type="ECO:0000259" key="2">
    <source>
        <dbReference type="PROSITE" id="PS50263"/>
    </source>
</evidence>
<keyword evidence="1 3" id="KW-0378">Hydrolase</keyword>
<accession>A0A261EQI0</accession>
<evidence type="ECO:0000256" key="1">
    <source>
        <dbReference type="ARBA" id="ARBA00022801"/>
    </source>
</evidence>
<sequence>MRIALAQMHMAAAADDTVTAVDRNLTRSIDLIERSAEAGASLVMFPEVQLSPFFPQYPRKRSPYGDASQFAMNIDGPQVHALRKACATYGIWASPNLYIEQDGSRYDTSLLISSTGELVGTQQMVHIAQAEKFYEQDYYAPGDGFHVFDTPLGRIGIVICFDRHYPESIRTSVLRGADLVLVPTANTLAEPLEMFDWEVRVQAFHNSAIVAMCNRCGAEDGMEFSGRSIIAGPDGSTVAQAGAGDELLLADVDLAGARAMRGSKPYTQLRRPRLYV</sequence>
<evidence type="ECO:0000313" key="4">
    <source>
        <dbReference type="Proteomes" id="UP000216454"/>
    </source>
</evidence>
<reference evidence="3 4" key="1">
    <citation type="journal article" date="2017" name="BMC Genomics">
        <title>Comparative genomic and phylogenomic analyses of the Bifidobacteriaceae family.</title>
        <authorList>
            <person name="Lugli G.A."/>
            <person name="Milani C."/>
            <person name="Turroni F."/>
            <person name="Duranti S."/>
            <person name="Mancabelli L."/>
            <person name="Mangifesta M."/>
            <person name="Ferrario C."/>
            <person name="Modesto M."/>
            <person name="Mattarelli P."/>
            <person name="Jiri K."/>
            <person name="van Sinderen D."/>
            <person name="Ventura M."/>
        </authorList>
    </citation>
    <scope>NUCLEOTIDE SEQUENCE [LARGE SCALE GENOMIC DNA]</scope>
    <source>
        <strain evidence="3 4">DSM 24744</strain>
    </source>
</reference>
<dbReference type="Pfam" id="PF00795">
    <property type="entry name" value="CN_hydrolase"/>
    <property type="match status" value="1"/>
</dbReference>
<dbReference type="SUPFAM" id="SSF56317">
    <property type="entry name" value="Carbon-nitrogen hydrolase"/>
    <property type="match status" value="1"/>
</dbReference>
<dbReference type="InterPro" id="IPR050345">
    <property type="entry name" value="Aliph_Amidase/BUP"/>
</dbReference>
<dbReference type="CDD" id="cd07197">
    <property type="entry name" value="nitrilase"/>
    <property type="match status" value="1"/>
</dbReference>
<dbReference type="OrthoDB" id="9811121at2"/>
<dbReference type="Proteomes" id="UP000216454">
    <property type="component" value="Unassembled WGS sequence"/>
</dbReference>
<dbReference type="InterPro" id="IPR003010">
    <property type="entry name" value="C-N_Hydrolase"/>
</dbReference>
<dbReference type="InterPro" id="IPR036526">
    <property type="entry name" value="C-N_Hydrolase_sf"/>
</dbReference>
<dbReference type="PANTHER" id="PTHR43674">
    <property type="entry name" value="NITRILASE C965.09-RELATED"/>
    <property type="match status" value="1"/>
</dbReference>
<dbReference type="GO" id="GO:0016811">
    <property type="term" value="F:hydrolase activity, acting on carbon-nitrogen (but not peptide) bonds, in linear amides"/>
    <property type="evidence" value="ECO:0007669"/>
    <property type="project" value="TreeGrafter"/>
</dbReference>
<comment type="caution">
    <text evidence="3">The sequence shown here is derived from an EMBL/GenBank/DDBJ whole genome shotgun (WGS) entry which is preliminary data.</text>
</comment>
<feature type="domain" description="CN hydrolase" evidence="2">
    <location>
        <begin position="1"/>
        <end position="254"/>
    </location>
</feature>
<protein>
    <submittedName>
        <fullName evidence="3">Amidohydrolase</fullName>
    </submittedName>
</protein>
<dbReference type="AlphaFoldDB" id="A0A261EQI0"/>
<dbReference type="PROSITE" id="PS50263">
    <property type="entry name" value="CN_HYDROLASE"/>
    <property type="match status" value="1"/>
</dbReference>
<evidence type="ECO:0000313" key="3">
    <source>
        <dbReference type="EMBL" id="OZG49118.1"/>
    </source>
</evidence>
<dbReference type="Gene3D" id="3.60.110.10">
    <property type="entry name" value="Carbon-nitrogen hydrolase"/>
    <property type="match status" value="1"/>
</dbReference>